<evidence type="ECO:0000313" key="5">
    <source>
        <dbReference type="Proteomes" id="UP000521075"/>
    </source>
</evidence>
<dbReference type="PANTHER" id="PTHR43877">
    <property type="entry name" value="AMINOALKYLPHOSPHONATE N-ACETYLTRANSFERASE-RELATED-RELATED"/>
    <property type="match status" value="1"/>
</dbReference>
<feature type="domain" description="N-acetyltransferase" evidence="3">
    <location>
        <begin position="16"/>
        <end position="175"/>
    </location>
</feature>
<keyword evidence="5" id="KW-1185">Reference proteome</keyword>
<dbReference type="RefSeq" id="WP_179701116.1">
    <property type="nucleotide sequence ID" value="NZ_BAAAHA010000006.1"/>
</dbReference>
<organism evidence="4 5">
    <name type="scientific">Leifsonia naganoensis</name>
    <dbReference type="NCBI Taxonomy" id="150025"/>
    <lineage>
        <taxon>Bacteria</taxon>
        <taxon>Bacillati</taxon>
        <taxon>Actinomycetota</taxon>
        <taxon>Actinomycetes</taxon>
        <taxon>Micrococcales</taxon>
        <taxon>Microbacteriaceae</taxon>
        <taxon>Leifsonia</taxon>
    </lineage>
</organism>
<accession>A0A853DQ25</accession>
<dbReference type="CDD" id="cd04301">
    <property type="entry name" value="NAT_SF"/>
    <property type="match status" value="1"/>
</dbReference>
<dbReference type="InterPro" id="IPR050832">
    <property type="entry name" value="Bact_Acetyltransf"/>
</dbReference>
<evidence type="ECO:0000313" key="4">
    <source>
        <dbReference type="EMBL" id="NYK10367.1"/>
    </source>
</evidence>
<sequence length="177" mass="19218">MSATETAPTTTPDDGLVIRLADPAEYAAIGELSYAAYRNDYTISDGYRAQLLDTAGRTDEYEIWVAADADGTLVGTVSILRDGYHLGGALRDGELYFRLLAVSPDARRRGIGARLTAFTLDEARRRGYRAVALNSGEHMTGAHALYTSLGFAADPERDIHIHDDGQAITVHLFTRAV</sequence>
<dbReference type="EMBL" id="JACCHJ010000001">
    <property type="protein sequence ID" value="NYK10367.1"/>
    <property type="molecule type" value="Genomic_DNA"/>
</dbReference>
<comment type="caution">
    <text evidence="4">The sequence shown here is derived from an EMBL/GenBank/DDBJ whole genome shotgun (WGS) entry which is preliminary data.</text>
</comment>
<keyword evidence="2" id="KW-0012">Acyltransferase</keyword>
<name>A0A853DQ25_9MICO</name>
<evidence type="ECO:0000256" key="1">
    <source>
        <dbReference type="ARBA" id="ARBA00022679"/>
    </source>
</evidence>
<protein>
    <submittedName>
        <fullName evidence="4">GNAT superfamily N-acetyltransferase</fullName>
    </submittedName>
</protein>
<dbReference type="InterPro" id="IPR000182">
    <property type="entry name" value="GNAT_dom"/>
</dbReference>
<dbReference type="InterPro" id="IPR016181">
    <property type="entry name" value="Acyl_CoA_acyltransferase"/>
</dbReference>
<keyword evidence="1 4" id="KW-0808">Transferase</keyword>
<reference evidence="4 5" key="1">
    <citation type="submission" date="2020-07" db="EMBL/GenBank/DDBJ databases">
        <title>Sequencing the genomes of 1000 actinobacteria strains.</title>
        <authorList>
            <person name="Klenk H.-P."/>
        </authorList>
    </citation>
    <scope>NUCLEOTIDE SEQUENCE [LARGE SCALE GENOMIC DNA]</scope>
    <source>
        <strain evidence="4 5">DSM 15166</strain>
    </source>
</reference>
<dbReference type="GO" id="GO:0016747">
    <property type="term" value="F:acyltransferase activity, transferring groups other than amino-acyl groups"/>
    <property type="evidence" value="ECO:0007669"/>
    <property type="project" value="InterPro"/>
</dbReference>
<dbReference type="Proteomes" id="UP000521075">
    <property type="component" value="Unassembled WGS sequence"/>
</dbReference>
<proteinExistence type="predicted"/>
<dbReference type="Gene3D" id="3.40.630.30">
    <property type="match status" value="1"/>
</dbReference>
<evidence type="ECO:0000256" key="2">
    <source>
        <dbReference type="ARBA" id="ARBA00023315"/>
    </source>
</evidence>
<dbReference type="AlphaFoldDB" id="A0A853DQ25"/>
<gene>
    <name evidence="4" type="ORF">HNR14_002248</name>
</gene>
<dbReference type="PROSITE" id="PS51186">
    <property type="entry name" value="GNAT"/>
    <property type="match status" value="1"/>
</dbReference>
<dbReference type="SUPFAM" id="SSF55729">
    <property type="entry name" value="Acyl-CoA N-acyltransferases (Nat)"/>
    <property type="match status" value="1"/>
</dbReference>
<evidence type="ECO:0000259" key="3">
    <source>
        <dbReference type="PROSITE" id="PS51186"/>
    </source>
</evidence>
<dbReference type="Pfam" id="PF00583">
    <property type="entry name" value="Acetyltransf_1"/>
    <property type="match status" value="1"/>
</dbReference>